<evidence type="ECO:0000256" key="4">
    <source>
        <dbReference type="ARBA" id="ARBA00022801"/>
    </source>
</evidence>
<keyword evidence="4 11" id="KW-0378">Hydrolase</keyword>
<proteinExistence type="inferred from homology"/>
<dbReference type="InterPro" id="IPR007730">
    <property type="entry name" value="SPOR-like_dom"/>
</dbReference>
<evidence type="ECO:0000256" key="7">
    <source>
        <dbReference type="ARBA" id="ARBA00023316"/>
    </source>
</evidence>
<evidence type="ECO:0000256" key="1">
    <source>
        <dbReference type="ARBA" id="ARBA00001561"/>
    </source>
</evidence>
<evidence type="ECO:0000313" key="11">
    <source>
        <dbReference type="EMBL" id="MEQ6356570.1"/>
    </source>
</evidence>
<evidence type="ECO:0000256" key="5">
    <source>
        <dbReference type="ARBA" id="ARBA00022969"/>
    </source>
</evidence>
<reference evidence="11 12" key="1">
    <citation type="submission" date="2024-06" db="EMBL/GenBank/DDBJ databases">
        <title>Lysinibacillus zambalefons sp. nov., a Novel Firmicute Isolated from the Poon Bato Zambales Hyperalkaline Spring.</title>
        <authorList>
            <person name="Aja J.A."/>
            <person name="Lazaro J.E.H."/>
            <person name="Llorin L.D."/>
            <person name="Lim K.R."/>
            <person name="Teodosio J."/>
            <person name="Dalisay D.S."/>
        </authorList>
    </citation>
    <scope>NUCLEOTIDE SEQUENCE [LARGE SCALE GENOMIC DNA]</scope>
    <source>
        <strain evidence="11 12">M3</strain>
    </source>
</reference>
<dbReference type="PANTHER" id="PTHR30417:SF11">
    <property type="entry name" value="N-ACETYLMURAMOYL-L-ALANINE AMIDASE XLYA"/>
    <property type="match status" value="1"/>
</dbReference>
<dbReference type="RefSeq" id="WP_349661016.1">
    <property type="nucleotide sequence ID" value="NZ_JBEGDG010000015.1"/>
</dbReference>
<evidence type="ECO:0000259" key="10">
    <source>
        <dbReference type="PROSITE" id="PS51724"/>
    </source>
</evidence>
<evidence type="ECO:0000313" key="12">
    <source>
        <dbReference type="Proteomes" id="UP001478862"/>
    </source>
</evidence>
<keyword evidence="5" id="KW-0749">Sporulation</keyword>
<accession>A0ABV1MVN7</accession>
<comment type="similarity">
    <text evidence="2">Belongs to the N-acetylmuramoyl-L-alanine amidase 2 family.</text>
</comment>
<dbReference type="Gene3D" id="3.40.80.10">
    <property type="entry name" value="Peptidoglycan recognition protein-like"/>
    <property type="match status" value="1"/>
</dbReference>
<dbReference type="InterPro" id="IPR002502">
    <property type="entry name" value="Amidase_domain"/>
</dbReference>
<keyword evidence="12" id="KW-1185">Reference proteome</keyword>
<gene>
    <name evidence="11" type="ORF">ABNX05_18260</name>
</gene>
<dbReference type="CDD" id="cd06583">
    <property type="entry name" value="PGRP"/>
    <property type="match status" value="1"/>
</dbReference>
<evidence type="ECO:0000256" key="3">
    <source>
        <dbReference type="ARBA" id="ARBA00011901"/>
    </source>
</evidence>
<dbReference type="PANTHER" id="PTHR30417">
    <property type="entry name" value="N-ACETYLMURAMOYL-L-ALANINE AMIDASE AMID"/>
    <property type="match status" value="1"/>
</dbReference>
<dbReference type="InterPro" id="IPR051206">
    <property type="entry name" value="NAMLAA_amidase_2"/>
</dbReference>
<dbReference type="EMBL" id="JBEGDG010000015">
    <property type="protein sequence ID" value="MEQ6356570.1"/>
    <property type="molecule type" value="Genomic_DNA"/>
</dbReference>
<dbReference type="SUPFAM" id="SSF55846">
    <property type="entry name" value="N-acetylmuramoyl-L-alanine amidase-like"/>
    <property type="match status" value="1"/>
</dbReference>
<dbReference type="InterPro" id="IPR036505">
    <property type="entry name" value="Amidase/PGRP_sf"/>
</dbReference>
<evidence type="ECO:0000256" key="9">
    <source>
        <dbReference type="ARBA" id="ARBA00032390"/>
    </source>
</evidence>
<keyword evidence="7" id="KW-0961">Cell wall biogenesis/degradation</keyword>
<comment type="caution">
    <text evidence="11">The sequence shown here is derived from an EMBL/GenBank/DDBJ whole genome shotgun (WGS) entry which is preliminary data.</text>
</comment>
<dbReference type="SMART" id="SM00644">
    <property type="entry name" value="Ami_2"/>
    <property type="match status" value="1"/>
</dbReference>
<evidence type="ECO:0000256" key="8">
    <source>
        <dbReference type="ARBA" id="ARBA00030881"/>
    </source>
</evidence>
<evidence type="ECO:0000256" key="6">
    <source>
        <dbReference type="ARBA" id="ARBA00023287"/>
    </source>
</evidence>
<comment type="catalytic activity">
    <reaction evidence="1">
        <text>Hydrolyzes the link between N-acetylmuramoyl residues and L-amino acid residues in certain cell-wall glycopeptides.</text>
        <dbReference type="EC" id="3.5.1.28"/>
    </reaction>
</comment>
<dbReference type="EC" id="3.5.1.28" evidence="3"/>
<dbReference type="Pfam" id="PF01510">
    <property type="entry name" value="Amidase_2"/>
    <property type="match status" value="1"/>
</dbReference>
<dbReference type="Proteomes" id="UP001478862">
    <property type="component" value="Unassembled WGS sequence"/>
</dbReference>
<keyword evidence="6" id="KW-0178">Competence</keyword>
<sequence>MLEIKQMPVSFAKYSIKAPYKLNPEYITVHNTANDAPAMNEARYHNSNNNQVSFHYAVDDKEIIQVVPTNRNAWHCGDGQGNGNRKSIGVEICYSKSGGAKYDKAEENAVELVAYLLMKHGLGIDKVRKHQDWSGKYCPHRILDRGTWKDFLNRVEKSLNKLQGKCESNTQPAKNELYRIKSGTFNTKLEAENAKAKVAQNKLANIDYITIHEDKGKFYFQTGTYTDKVTAEKYLQKMKVLKIIWVGTVIKTQK</sequence>
<dbReference type="GO" id="GO:0008745">
    <property type="term" value="F:N-acetylmuramoyl-L-alanine amidase activity"/>
    <property type="evidence" value="ECO:0007669"/>
    <property type="project" value="UniProtKB-EC"/>
</dbReference>
<evidence type="ECO:0000256" key="2">
    <source>
        <dbReference type="ARBA" id="ARBA00007553"/>
    </source>
</evidence>
<dbReference type="PROSITE" id="PS51724">
    <property type="entry name" value="SPOR"/>
    <property type="match status" value="1"/>
</dbReference>
<name>A0ABV1MVN7_9BACI</name>
<organism evidence="11 12">
    <name type="scientific">Lysinibacillus zambalensis</name>
    <dbReference type="NCBI Taxonomy" id="3160866"/>
    <lineage>
        <taxon>Bacteria</taxon>
        <taxon>Bacillati</taxon>
        <taxon>Bacillota</taxon>
        <taxon>Bacilli</taxon>
        <taxon>Bacillales</taxon>
        <taxon>Bacillaceae</taxon>
        <taxon>Lysinibacillus</taxon>
    </lineage>
</organism>
<protein>
    <recommendedName>
        <fullName evidence="3">N-acetylmuramoyl-L-alanine amidase</fullName>
        <ecNumber evidence="3">3.5.1.28</ecNumber>
    </recommendedName>
    <alternativeName>
        <fullName evidence="9">Autolysin</fullName>
    </alternativeName>
    <alternativeName>
        <fullName evidence="8">Cell wall hydrolase</fullName>
    </alternativeName>
</protein>
<feature type="domain" description="SPOR" evidence="10">
    <location>
        <begin position="172"/>
        <end position="252"/>
    </location>
</feature>